<comment type="similarity">
    <text evidence="1 5">Belongs to the glycosyl hydrolase 43 family.</text>
</comment>
<dbReference type="InterPro" id="IPR051795">
    <property type="entry name" value="Glycosyl_Hydrlase_43"/>
</dbReference>
<dbReference type="KEGG" id="cate:C2869_03120"/>
<sequence>MKLLKIWISIVCLGLVACQSSQHTNNHSPAGFFEYQNPITAGIDPNGLRDCQVFREGDWWYMTGTSYPHWSRQENDGELNKGVALYKSKDLNNWQFIKYIVERPTKNKWYYRRFWAPEIHKINGKWYALFNARNDELGYVGQYLGYAVADNLEGPYKVVTEDKPLHAGNDLTFFKDDDGKVWAFWNQGKKHGIRFAQIDLATGQLLTKPTSAILPGKVDWQYLADGSIAKEPGYDGRPIDKVKTYHEWDSIGIEGAYVIKRQGTYYLFYSSWTRGYEIGYATASQITGPWTKSATNPFYGAQRKDTTLKRGFTYSNDPNSPFTDVGHNEIFTGPDGNLWLSAHGIVKGQQPMLVIDPLKFDAKGNIVPMVPSYTKQRIELP</sequence>
<organism evidence="7 8">
    <name type="scientific">Saccharobesus litoralis</name>
    <dbReference type="NCBI Taxonomy" id="2172099"/>
    <lineage>
        <taxon>Bacteria</taxon>
        <taxon>Pseudomonadati</taxon>
        <taxon>Pseudomonadota</taxon>
        <taxon>Gammaproteobacteria</taxon>
        <taxon>Alteromonadales</taxon>
        <taxon>Alteromonadaceae</taxon>
        <taxon>Saccharobesus</taxon>
    </lineage>
</organism>
<evidence type="ECO:0000256" key="6">
    <source>
        <dbReference type="SAM" id="SignalP"/>
    </source>
</evidence>
<evidence type="ECO:0000256" key="4">
    <source>
        <dbReference type="PIRSR" id="PIRSR606710-2"/>
    </source>
</evidence>
<dbReference type="InterPro" id="IPR023296">
    <property type="entry name" value="Glyco_hydro_beta-prop_sf"/>
</dbReference>
<protein>
    <recommendedName>
        <fullName evidence="9">Glycosyl hydrolases family 43</fullName>
    </recommendedName>
</protein>
<dbReference type="EMBL" id="CP026604">
    <property type="protein sequence ID" value="AWB65485.1"/>
    <property type="molecule type" value="Genomic_DNA"/>
</dbReference>
<dbReference type="RefSeq" id="WP_108601561.1">
    <property type="nucleotide sequence ID" value="NZ_CP026604.1"/>
</dbReference>
<gene>
    <name evidence="7" type="ORF">C2869_03120</name>
</gene>
<reference evidence="7 8" key="1">
    <citation type="submission" date="2018-01" db="EMBL/GenBank/DDBJ databases">
        <title>Genome sequence of a Cantenovulum-like bacteria.</title>
        <authorList>
            <person name="Tan W.R."/>
            <person name="Lau N.-S."/>
            <person name="Go F."/>
            <person name="Amirul A.-A.A."/>
        </authorList>
    </citation>
    <scope>NUCLEOTIDE SEQUENCE [LARGE SCALE GENOMIC DNA]</scope>
    <source>
        <strain evidence="7 8">CCB-QB4</strain>
    </source>
</reference>
<dbReference type="PANTHER" id="PTHR42812:SF5">
    <property type="entry name" value="ENDO-ARABINASE"/>
    <property type="match status" value="1"/>
</dbReference>
<feature type="signal peptide" evidence="6">
    <location>
        <begin position="1"/>
        <end position="23"/>
    </location>
</feature>
<evidence type="ECO:0000256" key="1">
    <source>
        <dbReference type="ARBA" id="ARBA00009865"/>
    </source>
</evidence>
<dbReference type="Pfam" id="PF04616">
    <property type="entry name" value="Glyco_hydro_43"/>
    <property type="match status" value="1"/>
</dbReference>
<dbReference type="AlphaFoldDB" id="A0A2S0VMQ5"/>
<dbReference type="GO" id="GO:0005975">
    <property type="term" value="P:carbohydrate metabolic process"/>
    <property type="evidence" value="ECO:0007669"/>
    <property type="project" value="InterPro"/>
</dbReference>
<keyword evidence="2 5" id="KW-0378">Hydrolase</keyword>
<evidence type="ECO:0000256" key="3">
    <source>
        <dbReference type="ARBA" id="ARBA00023295"/>
    </source>
</evidence>
<dbReference type="Gene3D" id="2.115.10.20">
    <property type="entry name" value="Glycosyl hydrolase domain, family 43"/>
    <property type="match status" value="1"/>
</dbReference>
<feature type="chain" id="PRO_5015751676" description="Glycosyl hydrolases family 43" evidence="6">
    <location>
        <begin position="24"/>
        <end position="381"/>
    </location>
</feature>
<name>A0A2S0VMQ5_9ALTE</name>
<dbReference type="OrthoDB" id="9794572at2"/>
<dbReference type="GO" id="GO:0004553">
    <property type="term" value="F:hydrolase activity, hydrolyzing O-glycosyl compounds"/>
    <property type="evidence" value="ECO:0007669"/>
    <property type="project" value="InterPro"/>
</dbReference>
<accession>A0A2S0VMQ5</accession>
<feature type="site" description="Important for catalytic activity, responsible for pKa modulation of the active site Glu and correct orientation of both the proton donor and substrate" evidence="4">
    <location>
        <position position="170"/>
    </location>
</feature>
<keyword evidence="6" id="KW-0732">Signal</keyword>
<evidence type="ECO:0000256" key="5">
    <source>
        <dbReference type="RuleBase" id="RU361187"/>
    </source>
</evidence>
<evidence type="ECO:0000313" key="8">
    <source>
        <dbReference type="Proteomes" id="UP000244441"/>
    </source>
</evidence>
<evidence type="ECO:0000256" key="2">
    <source>
        <dbReference type="ARBA" id="ARBA00022801"/>
    </source>
</evidence>
<keyword evidence="8" id="KW-1185">Reference proteome</keyword>
<dbReference type="SUPFAM" id="SSF75005">
    <property type="entry name" value="Arabinanase/levansucrase/invertase"/>
    <property type="match status" value="1"/>
</dbReference>
<proteinExistence type="inferred from homology"/>
<dbReference type="PROSITE" id="PS51257">
    <property type="entry name" value="PROKAR_LIPOPROTEIN"/>
    <property type="match status" value="1"/>
</dbReference>
<evidence type="ECO:0008006" key="9">
    <source>
        <dbReference type="Google" id="ProtNLM"/>
    </source>
</evidence>
<dbReference type="Proteomes" id="UP000244441">
    <property type="component" value="Chromosome"/>
</dbReference>
<dbReference type="InterPro" id="IPR006710">
    <property type="entry name" value="Glyco_hydro_43"/>
</dbReference>
<keyword evidence="3 5" id="KW-0326">Glycosidase</keyword>
<dbReference type="PANTHER" id="PTHR42812">
    <property type="entry name" value="BETA-XYLOSIDASE"/>
    <property type="match status" value="1"/>
</dbReference>
<evidence type="ECO:0000313" key="7">
    <source>
        <dbReference type="EMBL" id="AWB65485.1"/>
    </source>
</evidence>